<keyword evidence="4" id="KW-1134">Transmembrane beta strand</keyword>
<evidence type="ECO:0000313" key="10">
    <source>
        <dbReference type="Proteomes" id="UP001597512"/>
    </source>
</evidence>
<feature type="signal peptide" evidence="8">
    <location>
        <begin position="1"/>
        <end position="22"/>
    </location>
</feature>
<evidence type="ECO:0000256" key="2">
    <source>
        <dbReference type="ARBA" id="ARBA00007613"/>
    </source>
</evidence>
<comment type="caution">
    <text evidence="9">The sequence shown here is derived from an EMBL/GenBank/DDBJ whole genome shotgun (WGS) entry which is preliminary data.</text>
</comment>
<dbReference type="SUPFAM" id="SSF56954">
    <property type="entry name" value="Outer membrane efflux proteins (OEP)"/>
    <property type="match status" value="1"/>
</dbReference>
<evidence type="ECO:0000256" key="3">
    <source>
        <dbReference type="ARBA" id="ARBA00022448"/>
    </source>
</evidence>
<sequence length="448" mass="50356">MKKSWFIFIVGLCSLISSAVFAQKTSDSLARQAYLQDCIQYALGHQPIIRQSVIDQEIAERTVQSSLAAWYPQIAAGYNLLHNLKLPTTIFPDPTTGESVPRTIGAKNTSTASFSLSQSVFNRDLLLASRTADAYRLQAAQQTVNNKINVVVNVSKAFYDLILTQRQVDILSEDITRLQRSLQDATNQYKGGIVDRTDPQRATIALNNSRAQQKQYRDLVGSKVQTLKQLMGYPPNFQLNVVYDTLQLANEVVADTLLLANPKNRIEYQLLQTQGRLLEANVRYNRWAYLPSVSAFGNYNFLYQNNAFGQLYSQSFPNSLIGLAVALPIFQGGRRIQQTKIAELQVQRLNWDLAALTSAVDAEYAQALATYKGNLANYLALRENQLLAEDVYRIINLQYRSGIKTYLDVTIAEADLRTARLNVFNALYQTLTTKLDVQQALGAIQFER</sequence>
<protein>
    <submittedName>
        <fullName evidence="9">TolC family protein</fullName>
    </submittedName>
</protein>
<keyword evidence="10" id="KW-1185">Reference proteome</keyword>
<evidence type="ECO:0000256" key="1">
    <source>
        <dbReference type="ARBA" id="ARBA00004442"/>
    </source>
</evidence>
<keyword evidence="8" id="KW-0732">Signal</keyword>
<evidence type="ECO:0000256" key="8">
    <source>
        <dbReference type="SAM" id="SignalP"/>
    </source>
</evidence>
<dbReference type="InterPro" id="IPR003423">
    <property type="entry name" value="OMP_efflux"/>
</dbReference>
<evidence type="ECO:0000256" key="4">
    <source>
        <dbReference type="ARBA" id="ARBA00022452"/>
    </source>
</evidence>
<keyword evidence="6" id="KW-0472">Membrane</keyword>
<dbReference type="Gene3D" id="1.20.1600.10">
    <property type="entry name" value="Outer membrane efflux proteins (OEP)"/>
    <property type="match status" value="1"/>
</dbReference>
<dbReference type="PANTHER" id="PTHR30026">
    <property type="entry name" value="OUTER MEMBRANE PROTEIN TOLC"/>
    <property type="match status" value="1"/>
</dbReference>
<evidence type="ECO:0000256" key="6">
    <source>
        <dbReference type="ARBA" id="ARBA00023136"/>
    </source>
</evidence>
<evidence type="ECO:0000256" key="5">
    <source>
        <dbReference type="ARBA" id="ARBA00022692"/>
    </source>
</evidence>
<proteinExistence type="inferred from homology"/>
<organism evidence="9 10">
    <name type="scientific">Spirosoma flavum</name>
    <dbReference type="NCBI Taxonomy" id="2048557"/>
    <lineage>
        <taxon>Bacteria</taxon>
        <taxon>Pseudomonadati</taxon>
        <taxon>Bacteroidota</taxon>
        <taxon>Cytophagia</taxon>
        <taxon>Cytophagales</taxon>
        <taxon>Cytophagaceae</taxon>
        <taxon>Spirosoma</taxon>
    </lineage>
</organism>
<evidence type="ECO:0000256" key="7">
    <source>
        <dbReference type="ARBA" id="ARBA00023237"/>
    </source>
</evidence>
<dbReference type="Proteomes" id="UP001597512">
    <property type="component" value="Unassembled WGS sequence"/>
</dbReference>
<keyword evidence="3" id="KW-0813">Transport</keyword>
<dbReference type="RefSeq" id="WP_381500105.1">
    <property type="nucleotide sequence ID" value="NZ_JBHUOM010000002.1"/>
</dbReference>
<keyword evidence="7" id="KW-0998">Cell outer membrane</keyword>
<dbReference type="InterPro" id="IPR051906">
    <property type="entry name" value="TolC-like"/>
</dbReference>
<dbReference type="PANTHER" id="PTHR30026:SF20">
    <property type="entry name" value="OUTER MEMBRANE PROTEIN TOLC"/>
    <property type="match status" value="1"/>
</dbReference>
<name>A0ABW6AG13_9BACT</name>
<dbReference type="EMBL" id="JBHUOM010000002">
    <property type="protein sequence ID" value="MFD2934371.1"/>
    <property type="molecule type" value="Genomic_DNA"/>
</dbReference>
<dbReference type="Pfam" id="PF02321">
    <property type="entry name" value="OEP"/>
    <property type="match status" value="2"/>
</dbReference>
<evidence type="ECO:0000313" key="9">
    <source>
        <dbReference type="EMBL" id="MFD2934371.1"/>
    </source>
</evidence>
<comment type="subcellular location">
    <subcellularLocation>
        <location evidence="1">Cell outer membrane</location>
    </subcellularLocation>
</comment>
<keyword evidence="5" id="KW-0812">Transmembrane</keyword>
<feature type="chain" id="PRO_5046637418" evidence="8">
    <location>
        <begin position="23"/>
        <end position="448"/>
    </location>
</feature>
<comment type="similarity">
    <text evidence="2">Belongs to the outer membrane factor (OMF) (TC 1.B.17) family.</text>
</comment>
<gene>
    <name evidence="9" type="ORF">ACFS25_11305</name>
</gene>
<accession>A0ABW6AG13</accession>
<reference evidence="10" key="1">
    <citation type="journal article" date="2019" name="Int. J. Syst. Evol. Microbiol.">
        <title>The Global Catalogue of Microorganisms (GCM) 10K type strain sequencing project: providing services to taxonomists for standard genome sequencing and annotation.</title>
        <authorList>
            <consortium name="The Broad Institute Genomics Platform"/>
            <consortium name="The Broad Institute Genome Sequencing Center for Infectious Disease"/>
            <person name="Wu L."/>
            <person name="Ma J."/>
        </authorList>
    </citation>
    <scope>NUCLEOTIDE SEQUENCE [LARGE SCALE GENOMIC DNA]</scope>
    <source>
        <strain evidence="10">KCTC 52490</strain>
    </source>
</reference>